<dbReference type="EMBL" id="JBHSOA010000021">
    <property type="protein sequence ID" value="MFC5852354.1"/>
    <property type="molecule type" value="Genomic_DNA"/>
</dbReference>
<dbReference type="Proteomes" id="UP001596180">
    <property type="component" value="Unassembled WGS sequence"/>
</dbReference>
<keyword evidence="2" id="KW-1133">Transmembrane helix</keyword>
<keyword evidence="2" id="KW-0472">Membrane</keyword>
<gene>
    <name evidence="3" type="ORF">ACFPZI_11135</name>
</gene>
<evidence type="ECO:0000256" key="1">
    <source>
        <dbReference type="SAM" id="MobiDB-lite"/>
    </source>
</evidence>
<feature type="transmembrane region" description="Helical" evidence="2">
    <location>
        <begin position="62"/>
        <end position="80"/>
    </location>
</feature>
<dbReference type="RefSeq" id="WP_381361648.1">
    <property type="nucleotide sequence ID" value="NZ_JBHSOA010000021.1"/>
</dbReference>
<evidence type="ECO:0000256" key="2">
    <source>
        <dbReference type="SAM" id="Phobius"/>
    </source>
</evidence>
<proteinExistence type="predicted"/>
<organism evidence="3 4">
    <name type="scientific">Streptomyces chlorus</name>
    <dbReference type="NCBI Taxonomy" id="887452"/>
    <lineage>
        <taxon>Bacteria</taxon>
        <taxon>Bacillati</taxon>
        <taxon>Actinomycetota</taxon>
        <taxon>Actinomycetes</taxon>
        <taxon>Kitasatosporales</taxon>
        <taxon>Streptomycetaceae</taxon>
        <taxon>Streptomyces</taxon>
    </lineage>
</organism>
<reference evidence="4" key="1">
    <citation type="journal article" date="2019" name="Int. J. Syst. Evol. Microbiol.">
        <title>The Global Catalogue of Microorganisms (GCM) 10K type strain sequencing project: providing services to taxonomists for standard genome sequencing and annotation.</title>
        <authorList>
            <consortium name="The Broad Institute Genomics Platform"/>
            <consortium name="The Broad Institute Genome Sequencing Center for Infectious Disease"/>
            <person name="Wu L."/>
            <person name="Ma J."/>
        </authorList>
    </citation>
    <scope>NUCLEOTIDE SEQUENCE [LARGE SCALE GENOMIC DNA]</scope>
    <source>
        <strain evidence="4">JCM 10411</strain>
    </source>
</reference>
<feature type="compositionally biased region" description="Low complexity" evidence="1">
    <location>
        <begin position="1"/>
        <end position="25"/>
    </location>
</feature>
<keyword evidence="4" id="KW-1185">Reference proteome</keyword>
<protein>
    <submittedName>
        <fullName evidence="3">LAETG motif-containing sortase-dependent surface protein</fullName>
    </submittedName>
</protein>
<comment type="caution">
    <text evidence="3">The sequence shown here is derived from an EMBL/GenBank/DDBJ whole genome shotgun (WGS) entry which is preliminary data.</text>
</comment>
<sequence length="93" mass="8877">MSASSRPPRNSAAGDDTAGDTTGDGADADGTDGTPDAVANQPKAAGTSGNLAETGGDGNTPYLMAGGAAALALGSAALFASTRRRASSGRHGR</sequence>
<accession>A0ABW1DWU1</accession>
<evidence type="ECO:0000313" key="4">
    <source>
        <dbReference type="Proteomes" id="UP001596180"/>
    </source>
</evidence>
<dbReference type="NCBIfam" id="TIGR01167">
    <property type="entry name" value="LPXTG_anchor"/>
    <property type="match status" value="1"/>
</dbReference>
<dbReference type="NCBIfam" id="NF041528">
    <property type="entry name" value="strep_LAETG"/>
    <property type="match status" value="1"/>
</dbReference>
<name>A0ABW1DWU1_9ACTN</name>
<evidence type="ECO:0000313" key="3">
    <source>
        <dbReference type="EMBL" id="MFC5852354.1"/>
    </source>
</evidence>
<feature type="region of interest" description="Disordered" evidence="1">
    <location>
        <begin position="1"/>
        <end position="64"/>
    </location>
</feature>
<keyword evidence="2" id="KW-0812">Transmembrane</keyword>